<organism evidence="1 2">
    <name type="scientific">Novosphingobium marinum</name>
    <dbReference type="NCBI Taxonomy" id="1514948"/>
    <lineage>
        <taxon>Bacteria</taxon>
        <taxon>Pseudomonadati</taxon>
        <taxon>Pseudomonadota</taxon>
        <taxon>Alphaproteobacteria</taxon>
        <taxon>Sphingomonadales</taxon>
        <taxon>Sphingomonadaceae</taxon>
        <taxon>Novosphingobium</taxon>
    </lineage>
</organism>
<gene>
    <name evidence="1" type="ORF">FHS75_001444</name>
</gene>
<protein>
    <recommendedName>
        <fullName evidence="3">MarR family transcriptional regulator</fullName>
    </recommendedName>
</protein>
<evidence type="ECO:0000313" key="2">
    <source>
        <dbReference type="Proteomes" id="UP000522081"/>
    </source>
</evidence>
<name>A0A7Y9XV97_9SPHN</name>
<keyword evidence="2" id="KW-1185">Reference proteome</keyword>
<comment type="caution">
    <text evidence="1">The sequence shown here is derived from an EMBL/GenBank/DDBJ whole genome shotgun (WGS) entry which is preliminary data.</text>
</comment>
<dbReference type="Proteomes" id="UP000522081">
    <property type="component" value="Unassembled WGS sequence"/>
</dbReference>
<evidence type="ECO:0000313" key="1">
    <source>
        <dbReference type="EMBL" id="NYH95125.1"/>
    </source>
</evidence>
<reference evidence="1 2" key="1">
    <citation type="submission" date="2020-07" db="EMBL/GenBank/DDBJ databases">
        <title>Genomic Encyclopedia of Type Strains, Phase IV (KMG-IV): sequencing the most valuable type-strain genomes for metagenomic binning, comparative biology and taxonomic classification.</title>
        <authorList>
            <person name="Goeker M."/>
        </authorList>
    </citation>
    <scope>NUCLEOTIDE SEQUENCE [LARGE SCALE GENOMIC DNA]</scope>
    <source>
        <strain evidence="1 2">DSM 29043</strain>
    </source>
</reference>
<accession>A0A7Y9XV97</accession>
<dbReference type="EMBL" id="JACBZF010000002">
    <property type="protein sequence ID" value="NYH95125.1"/>
    <property type="molecule type" value="Genomic_DNA"/>
</dbReference>
<proteinExistence type="predicted"/>
<dbReference type="AlphaFoldDB" id="A0A7Y9XV97"/>
<evidence type="ECO:0008006" key="3">
    <source>
        <dbReference type="Google" id="ProtNLM"/>
    </source>
</evidence>
<sequence length="94" mass="10386">MVDPPSGRQEAPQAATEHLGRLQRLSLAVVRLAGPQGLTAHETAYWLRIDRATIQPRLSELRSKGRITDSGMRRRNASGRRAIVWVVRDAFAGG</sequence>